<evidence type="ECO:0000313" key="3">
    <source>
        <dbReference type="Proteomes" id="UP000799536"/>
    </source>
</evidence>
<name>A0A9P4JNU1_9PLEO</name>
<reference evidence="2" key="1">
    <citation type="journal article" date="2020" name="Stud. Mycol.">
        <title>101 Dothideomycetes genomes: a test case for predicting lifestyles and emergence of pathogens.</title>
        <authorList>
            <person name="Haridas S."/>
            <person name="Albert R."/>
            <person name="Binder M."/>
            <person name="Bloem J."/>
            <person name="Labutti K."/>
            <person name="Salamov A."/>
            <person name="Andreopoulos B."/>
            <person name="Baker S."/>
            <person name="Barry K."/>
            <person name="Bills G."/>
            <person name="Bluhm B."/>
            <person name="Cannon C."/>
            <person name="Castanera R."/>
            <person name="Culley D."/>
            <person name="Daum C."/>
            <person name="Ezra D."/>
            <person name="Gonzalez J."/>
            <person name="Henrissat B."/>
            <person name="Kuo A."/>
            <person name="Liang C."/>
            <person name="Lipzen A."/>
            <person name="Lutzoni F."/>
            <person name="Magnuson J."/>
            <person name="Mondo S."/>
            <person name="Nolan M."/>
            <person name="Ohm R."/>
            <person name="Pangilinan J."/>
            <person name="Park H.-J."/>
            <person name="Ramirez L."/>
            <person name="Alfaro M."/>
            <person name="Sun H."/>
            <person name="Tritt A."/>
            <person name="Yoshinaga Y."/>
            <person name="Zwiers L.-H."/>
            <person name="Turgeon B."/>
            <person name="Goodwin S."/>
            <person name="Spatafora J."/>
            <person name="Crous P."/>
            <person name="Grigoriev I."/>
        </authorList>
    </citation>
    <scope>NUCLEOTIDE SEQUENCE</scope>
    <source>
        <strain evidence="2">ATCC 74209</strain>
    </source>
</reference>
<feature type="domain" description="Malonyl-CoA:ACP transacylase (MAT)" evidence="1">
    <location>
        <begin position="1"/>
        <end position="200"/>
    </location>
</feature>
<dbReference type="PANTHER" id="PTHR43775">
    <property type="entry name" value="FATTY ACID SYNTHASE"/>
    <property type="match status" value="1"/>
</dbReference>
<dbReference type="Proteomes" id="UP000799536">
    <property type="component" value="Unassembled WGS sequence"/>
</dbReference>
<dbReference type="SUPFAM" id="SSF52151">
    <property type="entry name" value="FabD/lysophospholipase-like"/>
    <property type="match status" value="1"/>
</dbReference>
<dbReference type="InterPro" id="IPR050091">
    <property type="entry name" value="PKS_NRPS_Biosynth_Enz"/>
</dbReference>
<keyword evidence="3" id="KW-1185">Reference proteome</keyword>
<evidence type="ECO:0000313" key="2">
    <source>
        <dbReference type="EMBL" id="KAF2200262.1"/>
    </source>
</evidence>
<protein>
    <submittedName>
        <fullName evidence="2">Polyketide synthase</fullName>
    </submittedName>
</protein>
<dbReference type="AlphaFoldDB" id="A0A9P4JNU1"/>
<dbReference type="SMART" id="SM00827">
    <property type="entry name" value="PKS_AT"/>
    <property type="match status" value="1"/>
</dbReference>
<proteinExistence type="predicted"/>
<dbReference type="InterPro" id="IPR016036">
    <property type="entry name" value="Malonyl_transacylase_ACP-bd"/>
</dbReference>
<dbReference type="GO" id="GO:0006633">
    <property type="term" value="P:fatty acid biosynthetic process"/>
    <property type="evidence" value="ECO:0007669"/>
    <property type="project" value="TreeGrafter"/>
</dbReference>
<gene>
    <name evidence="2" type="ORF">GQ43DRAFT_338130</name>
</gene>
<feature type="non-terminal residue" evidence="2">
    <location>
        <position position="1"/>
    </location>
</feature>
<dbReference type="InterPro" id="IPR016035">
    <property type="entry name" value="Acyl_Trfase/lysoPLipase"/>
</dbReference>
<dbReference type="PANTHER" id="PTHR43775:SF50">
    <property type="entry name" value="HIGHLY REDUCING POLYKETIDE SYNTHASE SRDA"/>
    <property type="match status" value="1"/>
</dbReference>
<dbReference type="OrthoDB" id="3799328at2759"/>
<dbReference type="InterPro" id="IPR014043">
    <property type="entry name" value="Acyl_transferase_dom"/>
</dbReference>
<dbReference type="GO" id="GO:0044550">
    <property type="term" value="P:secondary metabolite biosynthetic process"/>
    <property type="evidence" value="ECO:0007669"/>
    <property type="project" value="TreeGrafter"/>
</dbReference>
<dbReference type="Pfam" id="PF00698">
    <property type="entry name" value="Acyl_transf_1"/>
    <property type="match status" value="1"/>
</dbReference>
<dbReference type="SUPFAM" id="SSF55048">
    <property type="entry name" value="Probable ACP-binding domain of malonyl-CoA ACP transacylase"/>
    <property type="match status" value="1"/>
</dbReference>
<dbReference type="InterPro" id="IPR001227">
    <property type="entry name" value="Ac_transferase_dom_sf"/>
</dbReference>
<dbReference type="Gene3D" id="3.40.366.10">
    <property type="entry name" value="Malonyl-Coenzyme A Acyl Carrier Protein, domain 2"/>
    <property type="match status" value="1"/>
</dbReference>
<dbReference type="EMBL" id="ML994030">
    <property type="protein sequence ID" value="KAF2200262.1"/>
    <property type="molecule type" value="Genomic_DNA"/>
</dbReference>
<comment type="caution">
    <text evidence="2">The sequence shown here is derived from an EMBL/GenBank/DDBJ whole genome shotgun (WGS) entry which is preliminary data.</text>
</comment>
<organism evidence="2 3">
    <name type="scientific">Delitschia confertaspora ATCC 74209</name>
    <dbReference type="NCBI Taxonomy" id="1513339"/>
    <lineage>
        <taxon>Eukaryota</taxon>
        <taxon>Fungi</taxon>
        <taxon>Dikarya</taxon>
        <taxon>Ascomycota</taxon>
        <taxon>Pezizomycotina</taxon>
        <taxon>Dothideomycetes</taxon>
        <taxon>Pleosporomycetidae</taxon>
        <taxon>Pleosporales</taxon>
        <taxon>Delitschiaceae</taxon>
        <taxon>Delitschia</taxon>
    </lineage>
</organism>
<dbReference type="GO" id="GO:0004312">
    <property type="term" value="F:fatty acid synthase activity"/>
    <property type="evidence" value="ECO:0007669"/>
    <property type="project" value="TreeGrafter"/>
</dbReference>
<evidence type="ECO:0000259" key="1">
    <source>
        <dbReference type="SMART" id="SM00827"/>
    </source>
</evidence>
<sequence length="200" mass="21516">FTGQGAQWQGMGQELFEYRIFRESLEAQDSVLQTLSFAPSWSLIGILNGTADVSHSVQDPEISQTVCTALQIALVDLLKSWSITPHVTVGHSSGEIAASYAAGRISFAEAITIAFCRGISVTKNASEGLMLAVGLNENAASTILLEFKNRVQVAAINSPDSVTLSGDRDSIKDIHGRLTSENIFARILETGGIAYHSYHM</sequence>
<accession>A0A9P4JNU1</accession>
<feature type="non-terminal residue" evidence="2">
    <location>
        <position position="200"/>
    </location>
</feature>